<keyword evidence="6" id="KW-1185">Reference proteome</keyword>
<dbReference type="InterPro" id="IPR025110">
    <property type="entry name" value="AMP-bd_C"/>
</dbReference>
<dbReference type="GO" id="GO:0005737">
    <property type="term" value="C:cytoplasm"/>
    <property type="evidence" value="ECO:0007669"/>
    <property type="project" value="TreeGrafter"/>
</dbReference>
<feature type="region of interest" description="Disordered" evidence="3">
    <location>
        <begin position="1538"/>
        <end position="1563"/>
    </location>
</feature>
<dbReference type="Gene3D" id="3.40.50.980">
    <property type="match status" value="2"/>
</dbReference>
<evidence type="ECO:0000259" key="4">
    <source>
        <dbReference type="PROSITE" id="PS50075"/>
    </source>
</evidence>
<evidence type="ECO:0000256" key="1">
    <source>
        <dbReference type="ARBA" id="ARBA00022450"/>
    </source>
</evidence>
<dbReference type="GO" id="GO:0072330">
    <property type="term" value="P:monocarboxylic acid biosynthetic process"/>
    <property type="evidence" value="ECO:0007669"/>
    <property type="project" value="UniProtKB-ARBA"/>
</dbReference>
<dbReference type="InterPro" id="IPR036736">
    <property type="entry name" value="ACP-like_sf"/>
</dbReference>
<dbReference type="PANTHER" id="PTHR45527">
    <property type="entry name" value="NONRIBOSOMAL PEPTIDE SYNTHETASE"/>
    <property type="match status" value="1"/>
</dbReference>
<dbReference type="InterPro" id="IPR036661">
    <property type="entry name" value="Luciferase-like_sf"/>
</dbReference>
<dbReference type="NCBIfam" id="TIGR04020">
    <property type="entry name" value="seco_metab_LLM"/>
    <property type="match status" value="1"/>
</dbReference>
<dbReference type="Proteomes" id="UP000663929">
    <property type="component" value="Chromosome"/>
</dbReference>
<accession>A0A8A4TTF3</accession>
<dbReference type="Gene3D" id="3.40.50.12230">
    <property type="match status" value="1"/>
</dbReference>
<dbReference type="PROSITE" id="PS00455">
    <property type="entry name" value="AMP_BINDING"/>
    <property type="match status" value="1"/>
</dbReference>
<dbReference type="FunFam" id="1.10.1200.10:FF:000016">
    <property type="entry name" value="Non-ribosomal peptide synthase"/>
    <property type="match status" value="1"/>
</dbReference>
<dbReference type="InterPro" id="IPR002376">
    <property type="entry name" value="Formyl_transf_N"/>
</dbReference>
<dbReference type="InterPro" id="IPR020845">
    <property type="entry name" value="AMP-binding_CS"/>
</dbReference>
<dbReference type="InterPro" id="IPR009081">
    <property type="entry name" value="PP-bd_ACP"/>
</dbReference>
<dbReference type="SUPFAM" id="SSF51679">
    <property type="entry name" value="Bacterial luciferase-like"/>
    <property type="match status" value="1"/>
</dbReference>
<dbReference type="SUPFAM" id="SSF52777">
    <property type="entry name" value="CoA-dependent acyltransferases"/>
    <property type="match status" value="1"/>
</dbReference>
<dbReference type="EMBL" id="CP071793">
    <property type="protein sequence ID" value="QTD52322.1"/>
    <property type="molecule type" value="Genomic_DNA"/>
</dbReference>
<evidence type="ECO:0000313" key="5">
    <source>
        <dbReference type="EMBL" id="QTD52322.1"/>
    </source>
</evidence>
<sequence length="1563" mass="172618">MTDAKGFSCYIIGQNRLLIECAEILLKKGHEIRGIISATDAIIGWAQHHDVPILDPASDYESEITKRPFDYFFSITHLAMLPDNVIQAPSKAAINFHDGPLPDYAGLNTPAWALINGEQRYGISWHLISSGVDTGDILKQKMFDVVPRETSLSINTKCFETAMEAFSELADELVAGTETRTPQDLAGRRVFKRSDRPPAACTIDWQKDATSLENFVRALFFGPYENPIGSPKITKDGKIFLVTRARALDEEADEDPGIIAEVSDDHIHVCTGEGLLSLMGFTRTCGTEVSVKEVVEALDLDEGESLDVLDQATADRLTAHAEVLAKSEPFWVRRLGRLEPIEIPYASADTVREAASYGDAPIAVPQSFRDRFDAAGLGDAMVTAAAAYLSRIGGKDLFHIAYTDPAMAKAREGFEHLAAERVPLRAKLSPSSGFGKAQTTLAKELAKVRSRGSWLGDIMARYPELHQRPELLTGKLVPVSIEVRDPGETVEPAPGTQLAFVISPDGQTCRCIYDTNALSSGAMNMLQKQFANFLDNAAANPEQPLAELDILSPEERRQILQDFNQTAVDLGPDICVHQLFEEQAARHPDKTAVVFEGEEVTYGELNRRANLLAHHLRGQGIGPDKLVGISVERSVNLMVAIMGTLKAGGAYVPLDPDYPTDRLAYMIEDSEIPVLITQDSLLHDLPQHSALTVRIDGEWPIIEQGSEENPDSGVTGSHMSYVIYTSGSTGKPKGVMVEHRNVVNFFHGMDSRIPHENGGTWLAVTSLSFDISVLELFWTLARGFKLVVYLDRARNAAPVSAKIAGKGMDIGLFYWGNDDGPGHQKYKLLLEGARFADENGFSSVSTPERHFHAFGGPYPNPAVTGAAVAAVTKRVDIRSGSCVLPLHHPIRVAEEWAVLDNLSNGRVGLAFASGWQPDDFVLRPENYKEFKKKMFENIEVVRKLWRGEAVDFEGGLGNQVPVVTQPRPVQKELPFWITTAGNPDTYRLAARAGGNILTHLLGQSVEEVAEKIRIYRDELKACGRDPKSGKVTLMLHTFVGDDDDEVFELVRKPMKEYLGSSVSLVKNYAWAFPAFKRPEGQEGGALNDIDLGGLDEAEMDGVLEFAFERYFETSGLFGTPERCMEMINRLKEIGVDEIAALIDFGIPTEQVQGMLPRLKEVLDLANANVGTGDGNDYSLAAQIRRHQVTHMQCTPSMARMMLMHDETREAIGTIQHMMVGGEAFPVALAEELTDLVKGSVTNMYGPTETTIWSSTQSVEPGLSSIPIGTPIANTQLYVLDGHGQPVPAGVPGELFIGGHGVVRGYLKRPQLTSERFVANPFVEDRQARMYRTGDLARWREDGVLEFLGRIDHQVKIRGYRIELGEIETVLNSHAGVVEGVVIAREDTPGDQRLVAYYTSHEPAPDEGELRGLMRAKLPEYMVPSLLVEMDALPHTPNKKIDRKALPAPESLEKKSKAEFVAPESELETKVAEIWQETLGVDKVGTEDNFFDIGGHSLLVVRMHRMMRERLADVSVQLTDLYRFPTIKSLVNFLNSDGTSENVAKSADRAARRRERMQRRRRRR</sequence>
<dbReference type="Gene3D" id="1.10.1200.10">
    <property type="entry name" value="ACP-like"/>
    <property type="match status" value="1"/>
</dbReference>
<dbReference type="InterPro" id="IPR011034">
    <property type="entry name" value="Formyl_transferase-like_C_sf"/>
</dbReference>
<gene>
    <name evidence="5" type="ORF">J3U87_07590</name>
</gene>
<dbReference type="Gene3D" id="3.40.50.12780">
    <property type="entry name" value="N-terminal domain of ligase-like"/>
    <property type="match status" value="1"/>
</dbReference>
<evidence type="ECO:0000313" key="6">
    <source>
        <dbReference type="Proteomes" id="UP000663929"/>
    </source>
</evidence>
<keyword evidence="1" id="KW-0596">Phosphopantetheine</keyword>
<dbReference type="CDD" id="cd05930">
    <property type="entry name" value="A_NRPS"/>
    <property type="match status" value="1"/>
</dbReference>
<dbReference type="GO" id="GO:0031177">
    <property type="term" value="F:phosphopantetheine binding"/>
    <property type="evidence" value="ECO:0007669"/>
    <property type="project" value="TreeGrafter"/>
</dbReference>
<dbReference type="Pfam" id="PF00501">
    <property type="entry name" value="AMP-binding"/>
    <property type="match status" value="2"/>
</dbReference>
<dbReference type="SUPFAM" id="SSF53328">
    <property type="entry name" value="Formyltransferase"/>
    <property type="match status" value="1"/>
</dbReference>
<protein>
    <submittedName>
        <fullName evidence="5">LLM class flavin-dependent oxidoreductase</fullName>
    </submittedName>
</protein>
<dbReference type="RefSeq" id="WP_237382431.1">
    <property type="nucleotide sequence ID" value="NZ_CP071793.1"/>
</dbReference>
<dbReference type="InterPro" id="IPR000873">
    <property type="entry name" value="AMP-dep_synth/lig_dom"/>
</dbReference>
<dbReference type="GO" id="GO:0043041">
    <property type="term" value="P:amino acid activation for nonribosomal peptide biosynthetic process"/>
    <property type="evidence" value="ECO:0007669"/>
    <property type="project" value="TreeGrafter"/>
</dbReference>
<dbReference type="InterPro" id="IPR036477">
    <property type="entry name" value="Formyl_transf_N_sf"/>
</dbReference>
<dbReference type="FunFam" id="3.30.300.30:FF:000010">
    <property type="entry name" value="Enterobactin synthetase component F"/>
    <property type="match status" value="1"/>
</dbReference>
<evidence type="ECO:0000256" key="2">
    <source>
        <dbReference type="ARBA" id="ARBA00022553"/>
    </source>
</evidence>
<dbReference type="InterPro" id="IPR024011">
    <property type="entry name" value="Biosynth_lucif-like_mOase_dom"/>
</dbReference>
<evidence type="ECO:0000256" key="3">
    <source>
        <dbReference type="SAM" id="MobiDB-lite"/>
    </source>
</evidence>
<dbReference type="PANTHER" id="PTHR45527:SF1">
    <property type="entry name" value="FATTY ACID SYNTHASE"/>
    <property type="match status" value="1"/>
</dbReference>
<dbReference type="KEGG" id="scor:J3U87_07590"/>
<dbReference type="Pfam" id="PF00550">
    <property type="entry name" value="PP-binding"/>
    <property type="match status" value="1"/>
</dbReference>
<dbReference type="Gene3D" id="3.20.20.30">
    <property type="entry name" value="Luciferase-like domain"/>
    <property type="match status" value="1"/>
</dbReference>
<dbReference type="SUPFAM" id="SSF56801">
    <property type="entry name" value="Acetyl-CoA synthetase-like"/>
    <property type="match status" value="2"/>
</dbReference>
<dbReference type="Gene3D" id="3.30.559.30">
    <property type="entry name" value="Nonribosomal peptide synthetase, condensation domain"/>
    <property type="match status" value="1"/>
</dbReference>
<dbReference type="InterPro" id="IPR005793">
    <property type="entry name" value="Formyl_trans_C"/>
</dbReference>
<dbReference type="InterPro" id="IPR011251">
    <property type="entry name" value="Luciferase-like_dom"/>
</dbReference>
<dbReference type="Gene3D" id="3.30.300.30">
    <property type="match status" value="1"/>
</dbReference>
<proteinExistence type="predicted"/>
<dbReference type="GO" id="GO:0044550">
    <property type="term" value="P:secondary metabolite biosynthetic process"/>
    <property type="evidence" value="ECO:0007669"/>
    <property type="project" value="TreeGrafter"/>
</dbReference>
<dbReference type="FunFam" id="2.30.38.10:FF:000001">
    <property type="entry name" value="Non-ribosomal peptide synthetase PvdI"/>
    <property type="match status" value="1"/>
</dbReference>
<feature type="domain" description="Carrier" evidence="4">
    <location>
        <begin position="1461"/>
        <end position="1537"/>
    </location>
</feature>
<reference evidence="5" key="1">
    <citation type="submission" date="2021-03" db="EMBL/GenBank/DDBJ databases">
        <title>Acanthopleuribacteraceae sp. M133.</title>
        <authorList>
            <person name="Wang G."/>
        </authorList>
    </citation>
    <scope>NUCLEOTIDE SEQUENCE</scope>
    <source>
        <strain evidence="5">M133</strain>
    </source>
</reference>
<dbReference type="Pfam" id="PF00296">
    <property type="entry name" value="Bac_luciferase"/>
    <property type="match status" value="1"/>
</dbReference>
<organism evidence="5 6">
    <name type="scientific">Sulfidibacter corallicola</name>
    <dbReference type="NCBI Taxonomy" id="2818388"/>
    <lineage>
        <taxon>Bacteria</taxon>
        <taxon>Pseudomonadati</taxon>
        <taxon>Acidobacteriota</taxon>
        <taxon>Holophagae</taxon>
        <taxon>Acanthopleuribacterales</taxon>
        <taxon>Acanthopleuribacteraceae</taxon>
        <taxon>Sulfidibacter</taxon>
    </lineage>
</organism>
<keyword evidence="2" id="KW-0597">Phosphoprotein</keyword>
<dbReference type="SUPFAM" id="SSF47336">
    <property type="entry name" value="ACP-like"/>
    <property type="match status" value="1"/>
</dbReference>
<dbReference type="Pfam" id="PF13193">
    <property type="entry name" value="AMP-binding_C"/>
    <property type="match status" value="1"/>
</dbReference>
<dbReference type="PROSITE" id="PS50075">
    <property type="entry name" value="CARRIER"/>
    <property type="match status" value="1"/>
</dbReference>
<dbReference type="FunFam" id="3.40.50.980:FF:000001">
    <property type="entry name" value="Non-ribosomal peptide synthetase"/>
    <property type="match status" value="1"/>
</dbReference>
<dbReference type="Pfam" id="PF00551">
    <property type="entry name" value="Formyl_trans_N"/>
    <property type="match status" value="1"/>
</dbReference>
<feature type="compositionally biased region" description="Basic residues" evidence="3">
    <location>
        <begin position="1550"/>
        <end position="1563"/>
    </location>
</feature>
<dbReference type="InterPro" id="IPR045851">
    <property type="entry name" value="AMP-bd_C_sf"/>
</dbReference>
<dbReference type="InterPro" id="IPR042099">
    <property type="entry name" value="ANL_N_sf"/>
</dbReference>
<dbReference type="GO" id="GO:0016705">
    <property type="term" value="F:oxidoreductase activity, acting on paired donors, with incorporation or reduction of molecular oxygen"/>
    <property type="evidence" value="ECO:0007669"/>
    <property type="project" value="InterPro"/>
</dbReference>
<name>A0A8A4TTF3_SULCO</name>
<dbReference type="Pfam" id="PF02911">
    <property type="entry name" value="Formyl_trans_C"/>
    <property type="match status" value="1"/>
</dbReference>
<dbReference type="SUPFAM" id="SSF50486">
    <property type="entry name" value="FMT C-terminal domain-like"/>
    <property type="match status" value="1"/>
</dbReference>